<dbReference type="OrthoDB" id="5523752at2"/>
<evidence type="ECO:0000256" key="5">
    <source>
        <dbReference type="SAM" id="SignalP"/>
    </source>
</evidence>
<dbReference type="RefSeq" id="WP_012175410.1">
    <property type="nucleotide sequence ID" value="NC_009943.1"/>
</dbReference>
<sequence>MPARTFTPTRQVSRWMKTFYARTALALCAAMLCLFAMSGMAQAVVVTPPDLPPCWDSLAGVYEGNLEGTASAGGESDGMSASGQDLGVEGTWRFDVGADGNLDVTLGGGLSANIPVIRGTGTVDVNGNATMYFFVPLIETVLGDAAPDLGFTGEGTFDCDTNSFSFSFSISPADLLPVPDIPAIELSFSMSGTLNDSGVASGTWNFDFPTLTVDPATLLPELTVSPVTVWFDANGTFTGASVEDPVITSPAITATAVGSGTISPSGVVEVASGASQEFTFTPEGGCDVFAVIVNGVPLSAPLESSYTFENITENQTIEVRFGSDTLWDGVAGLYAGTLDGNLTMPGRFMVNDVEMPFAPALQGTWEFDLRDAENISITISGGPPIFFPGLATPLFDDLVGTGTVDTETGVADMIFTIPTFGEFAGTGQFTCDRTFSFEIPDLGYTLSGTLNEDGSVAGLWAFDSSLFFVSFNAGGSFSGGVVAYADEFVITTSVQGSGAVSPSGAVAVAAGGTPEFTFTPADGWRVVDVIVDGESQEPGGSYTFDAVGQDHTLEVWFGSDTLWETVPGTYIGSFDGEVSDPLLLPAEGFWSVVVGRDDYSVAVTVQGPSIMGPFGTITGLGVVNPATGAADLVFQIPVLGEFPGTARFDGAGGFSFDVPVFGFSMSGQTAEDKTISGTWEMDGTMVFFKIAASGDLTESAKYIDPKVITITAFGPGQVSPFGTQNEIEAVMVEGGESPELSFVPDTSGGCGVLEVFVDGVSQDAPENYTFANIEANHTVTVLFGSDTLWDNVAGAYTGDMTGAVNYNLINTGDQYKAINGSWTFNVGEDGGLSLLVQGLPVIGDITGTGTVVDLRTGYVPIDFSVPGFDDLLGMLPGGLEGMVPDSIAGYGQFYCDRTFEFHMSYFGLTMTLQGVLGDDGWAYGTWEAGSESLFLALDGQGDFSTDIDNDGLADGWEVENRLDPTSTDTDGDGMPDAWEVARGTDPLVADADGDLDGDGLINWYEYQGGTNPASATAGPGIPDVVSPDNGTSGVALAPALTVDYRVGYSGDTHAASVWQVALDAGFSNLVFDAASNEALLEMALPEAMLSPGTSYFWRAQFVDDNGTDWLWCDPVSFTTDAAPFTDANSNNIPDDQEVTAATDLDDNGVNDNTQNLPRVTALDGSQLGLAPGGSGQTVAALSITDPADLPDDSAMPDDLPLGLVSFRVTVENPGDTAVVTVYFSEPLDNDAVWYKYDPVNGWQDYSANAAFAGDMRSVTLTLTDGGAGDADGVANGVIVDPSGPAVTDGTAPSAPAAAGGGGGCFIETMAVFFRPFLAPEI</sequence>
<dbReference type="Proteomes" id="UP000008561">
    <property type="component" value="Chromosome"/>
</dbReference>
<evidence type="ECO:0000256" key="4">
    <source>
        <dbReference type="ARBA" id="ARBA00022837"/>
    </source>
</evidence>
<accession>A8ZTB5</accession>
<keyword evidence="2" id="KW-0964">Secreted</keyword>
<comment type="subcellular location">
    <subcellularLocation>
        <location evidence="1">Secreted</location>
    </subcellularLocation>
</comment>
<dbReference type="EMBL" id="CP000859">
    <property type="protein sequence ID" value="ABW67798.1"/>
    <property type="molecule type" value="Genomic_DNA"/>
</dbReference>
<proteinExistence type="predicted"/>
<evidence type="ECO:0000256" key="1">
    <source>
        <dbReference type="ARBA" id="ARBA00004613"/>
    </source>
</evidence>
<evidence type="ECO:0000256" key="3">
    <source>
        <dbReference type="ARBA" id="ARBA00022729"/>
    </source>
</evidence>
<dbReference type="NCBIfam" id="NF041766">
    <property type="entry name" value="choice_anch_U"/>
    <property type="match status" value="1"/>
</dbReference>
<dbReference type="HOGENOM" id="CLU_259827_0_0_7"/>
<keyword evidence="4" id="KW-0106">Calcium</keyword>
<evidence type="ECO:0000256" key="2">
    <source>
        <dbReference type="ARBA" id="ARBA00022525"/>
    </source>
</evidence>
<dbReference type="Pfam" id="PF18884">
    <property type="entry name" value="TSP3_bac"/>
    <property type="match status" value="2"/>
</dbReference>
<dbReference type="PROSITE" id="PS00018">
    <property type="entry name" value="EF_HAND_1"/>
    <property type="match status" value="1"/>
</dbReference>
<evidence type="ECO:0000313" key="6">
    <source>
        <dbReference type="EMBL" id="ABW67798.1"/>
    </source>
</evidence>
<dbReference type="eggNOG" id="COG2911">
    <property type="taxonomic scope" value="Bacteria"/>
</dbReference>
<dbReference type="InterPro" id="IPR013783">
    <property type="entry name" value="Ig-like_fold"/>
</dbReference>
<dbReference type="InterPro" id="IPR059100">
    <property type="entry name" value="TSP3_bac"/>
</dbReference>
<dbReference type="GO" id="GO:0005509">
    <property type="term" value="F:calcium ion binding"/>
    <property type="evidence" value="ECO:0007669"/>
    <property type="project" value="InterPro"/>
</dbReference>
<gene>
    <name evidence="6" type="ordered locus">Dole_1994</name>
</gene>
<evidence type="ECO:0000313" key="7">
    <source>
        <dbReference type="Proteomes" id="UP000008561"/>
    </source>
</evidence>
<dbReference type="SUPFAM" id="SSF103647">
    <property type="entry name" value="TSP type-3 repeat"/>
    <property type="match status" value="1"/>
</dbReference>
<protein>
    <submittedName>
        <fullName evidence="6">Uncharacterized protein</fullName>
    </submittedName>
</protein>
<reference evidence="6" key="1">
    <citation type="submission" date="2007-10" db="EMBL/GenBank/DDBJ databases">
        <title>Complete sequence of Desulfococcus oleovorans Hxd3.</title>
        <authorList>
            <consortium name="US DOE Joint Genome Institute"/>
            <person name="Copeland A."/>
            <person name="Lucas S."/>
            <person name="Lapidus A."/>
            <person name="Barry K."/>
            <person name="Glavina del Rio T."/>
            <person name="Dalin E."/>
            <person name="Tice H."/>
            <person name="Pitluck S."/>
            <person name="Kiss H."/>
            <person name="Brettin T."/>
            <person name="Bruce D."/>
            <person name="Detter J.C."/>
            <person name="Han C."/>
            <person name="Schmutz J."/>
            <person name="Larimer F."/>
            <person name="Land M."/>
            <person name="Hauser L."/>
            <person name="Kyrpides N."/>
            <person name="Kim E."/>
            <person name="Wawrik B."/>
            <person name="Richardson P."/>
        </authorList>
    </citation>
    <scope>NUCLEOTIDE SEQUENCE [LARGE SCALE GENOMIC DNA]</scope>
    <source>
        <strain evidence="6">Hxd3</strain>
    </source>
</reference>
<keyword evidence="3 5" id="KW-0732">Signal</keyword>
<dbReference type="InterPro" id="IPR053784">
    <property type="entry name" value="Choice_anch_U_dom"/>
</dbReference>
<keyword evidence="7" id="KW-1185">Reference proteome</keyword>
<feature type="chain" id="PRO_5002731342" evidence="5">
    <location>
        <begin position="44"/>
        <end position="1321"/>
    </location>
</feature>
<dbReference type="STRING" id="96561.Dole_1994"/>
<name>A8ZTB5_DESOH</name>
<dbReference type="KEGG" id="dol:Dole_1994"/>
<organism evidence="6 7">
    <name type="scientific">Desulfosudis oleivorans (strain DSM 6200 / JCM 39069 / Hxd3)</name>
    <name type="common">Desulfococcus oleovorans</name>
    <dbReference type="NCBI Taxonomy" id="96561"/>
    <lineage>
        <taxon>Bacteria</taxon>
        <taxon>Pseudomonadati</taxon>
        <taxon>Thermodesulfobacteriota</taxon>
        <taxon>Desulfobacteria</taxon>
        <taxon>Desulfobacterales</taxon>
        <taxon>Desulfosudaceae</taxon>
        <taxon>Desulfosudis</taxon>
    </lineage>
</organism>
<feature type="signal peptide" evidence="5">
    <location>
        <begin position="1"/>
        <end position="43"/>
    </location>
</feature>
<dbReference type="InterPro" id="IPR028974">
    <property type="entry name" value="TSP_type-3_rpt"/>
</dbReference>
<dbReference type="InterPro" id="IPR018247">
    <property type="entry name" value="EF_Hand_1_Ca_BS"/>
</dbReference>
<dbReference type="Gene3D" id="2.60.40.10">
    <property type="entry name" value="Immunoglobulins"/>
    <property type="match status" value="1"/>
</dbReference>